<comment type="subcellular location">
    <subcellularLocation>
        <location evidence="1 10">Cytoplasm</location>
    </subcellularLocation>
</comment>
<feature type="coiled-coil region" evidence="13">
    <location>
        <begin position="63"/>
        <end position="108"/>
    </location>
</feature>
<dbReference type="PRINTS" id="PR00773">
    <property type="entry name" value="GRPEPROTEIN"/>
</dbReference>
<evidence type="ECO:0000256" key="11">
    <source>
        <dbReference type="RuleBase" id="RU000639"/>
    </source>
</evidence>
<dbReference type="STRING" id="118967.SAMN02745191_1477"/>
<dbReference type="FunFam" id="2.30.22.10:FF:000001">
    <property type="entry name" value="Protein GrpE"/>
    <property type="match status" value="1"/>
</dbReference>
<dbReference type="PANTHER" id="PTHR21237">
    <property type="entry name" value="GRPE PROTEIN"/>
    <property type="match status" value="1"/>
</dbReference>
<sequence length="214" mass="24916">MEDKKKDEMEHEIHEEHCECEHDKKHEGCGHGPKHEGCECEVEPKHDHDPKHEGHPHDKHKKHEEAHQLVEKLKEEIDVLKNDYAKAYADTENMRKRLQSEFDQAKKYRIQSFALDILPVIDNLERALETPSTEEIESYRKGVEMIYNQLIHALQKEGVEEIEAEGQPFDANFHQALMAEHVDGVEPGMVTQVLQKGYKLKDRILRASMVKVSE</sequence>
<evidence type="ECO:0000256" key="7">
    <source>
        <dbReference type="ARBA" id="ARBA00053401"/>
    </source>
</evidence>
<keyword evidence="5 10" id="KW-0346">Stress response</keyword>
<evidence type="ECO:0000256" key="3">
    <source>
        <dbReference type="ARBA" id="ARBA00011738"/>
    </source>
</evidence>
<dbReference type="SUPFAM" id="SSF58014">
    <property type="entry name" value="Coiled-coil domain of nucleotide exchange factor GrpE"/>
    <property type="match status" value="1"/>
</dbReference>
<evidence type="ECO:0000256" key="1">
    <source>
        <dbReference type="ARBA" id="ARBA00004496"/>
    </source>
</evidence>
<dbReference type="GO" id="GO:0000774">
    <property type="term" value="F:adenyl-nucleotide exchange factor activity"/>
    <property type="evidence" value="ECO:0007669"/>
    <property type="project" value="InterPro"/>
</dbReference>
<evidence type="ECO:0000256" key="6">
    <source>
        <dbReference type="ARBA" id="ARBA00023186"/>
    </source>
</evidence>
<proteinExistence type="inferred from homology"/>
<keyword evidence="6 10" id="KW-0143">Chaperone</keyword>
<dbReference type="GO" id="GO:0051082">
    <property type="term" value="F:unfolded protein binding"/>
    <property type="evidence" value="ECO:0007669"/>
    <property type="project" value="TreeGrafter"/>
</dbReference>
<evidence type="ECO:0000313" key="15">
    <source>
        <dbReference type="EMBL" id="SJZ74076.1"/>
    </source>
</evidence>
<name>A0A1T4N4M5_9FIRM</name>
<gene>
    <name evidence="10" type="primary">grpE</name>
    <name evidence="15" type="ORF">SAMN02745191_1477</name>
</gene>
<feature type="compositionally biased region" description="Basic and acidic residues" evidence="14">
    <location>
        <begin position="1"/>
        <end position="56"/>
    </location>
</feature>
<evidence type="ECO:0000256" key="12">
    <source>
        <dbReference type="RuleBase" id="RU004478"/>
    </source>
</evidence>
<evidence type="ECO:0000256" key="14">
    <source>
        <dbReference type="SAM" id="MobiDB-lite"/>
    </source>
</evidence>
<comment type="similarity">
    <text evidence="2 10 12">Belongs to the GrpE family.</text>
</comment>
<dbReference type="InterPro" id="IPR000740">
    <property type="entry name" value="GrpE"/>
</dbReference>
<comment type="subunit">
    <text evidence="3 10">Homodimer.</text>
</comment>
<evidence type="ECO:0000256" key="4">
    <source>
        <dbReference type="ARBA" id="ARBA00022490"/>
    </source>
</evidence>
<comment type="function">
    <text evidence="7 10 11">Participates actively in the response to hyperosmotic and heat shock by preventing the aggregation of stress-denatured proteins, in association with DnaK and GrpE. It is the nucleotide exchange factor for DnaK and may function as a thermosensor. Unfolded proteins bind initially to DnaJ; upon interaction with the DnaJ-bound protein, DnaK hydrolyzes its bound ATP, resulting in the formation of a stable complex. GrpE releases ADP from DnaK; ATP binding to DnaK triggers the release of the substrate protein, thus completing the reaction cycle. Several rounds of ATP-dependent interactions between DnaJ, DnaK and GrpE are required for fully efficient folding.</text>
</comment>
<dbReference type="EMBL" id="FUWY01000004">
    <property type="protein sequence ID" value="SJZ74076.1"/>
    <property type="molecule type" value="Genomic_DNA"/>
</dbReference>
<evidence type="ECO:0000256" key="8">
    <source>
        <dbReference type="ARBA" id="ARBA00072274"/>
    </source>
</evidence>
<dbReference type="Pfam" id="PF01025">
    <property type="entry name" value="GrpE"/>
    <property type="match status" value="1"/>
</dbReference>
<dbReference type="SUPFAM" id="SSF51064">
    <property type="entry name" value="Head domain of nucleotide exchange factor GrpE"/>
    <property type="match status" value="1"/>
</dbReference>
<protein>
    <recommendedName>
        <fullName evidence="8 10">Protein GrpE</fullName>
    </recommendedName>
    <alternativeName>
        <fullName evidence="9 10">HSP-70 cofactor</fullName>
    </alternativeName>
</protein>
<dbReference type="CDD" id="cd00446">
    <property type="entry name" value="GrpE"/>
    <property type="match status" value="1"/>
</dbReference>
<organism evidence="15 16">
    <name type="scientific">Anaerorhabdus furcosa</name>
    <dbReference type="NCBI Taxonomy" id="118967"/>
    <lineage>
        <taxon>Bacteria</taxon>
        <taxon>Bacillati</taxon>
        <taxon>Bacillota</taxon>
        <taxon>Erysipelotrichia</taxon>
        <taxon>Erysipelotrichales</taxon>
        <taxon>Erysipelotrichaceae</taxon>
        <taxon>Anaerorhabdus</taxon>
    </lineage>
</organism>
<dbReference type="InterPro" id="IPR013805">
    <property type="entry name" value="GrpE_CC"/>
</dbReference>
<dbReference type="NCBIfam" id="NF010738">
    <property type="entry name" value="PRK14140.1"/>
    <property type="match status" value="1"/>
</dbReference>
<evidence type="ECO:0000313" key="16">
    <source>
        <dbReference type="Proteomes" id="UP000243297"/>
    </source>
</evidence>
<feature type="region of interest" description="Disordered" evidence="14">
    <location>
        <begin position="1"/>
        <end position="63"/>
    </location>
</feature>
<evidence type="ECO:0000256" key="9">
    <source>
        <dbReference type="ARBA" id="ARBA00076414"/>
    </source>
</evidence>
<dbReference type="PANTHER" id="PTHR21237:SF23">
    <property type="entry name" value="GRPE PROTEIN HOMOLOG, MITOCHONDRIAL"/>
    <property type="match status" value="1"/>
</dbReference>
<evidence type="ECO:0000256" key="10">
    <source>
        <dbReference type="HAMAP-Rule" id="MF_01151"/>
    </source>
</evidence>
<dbReference type="Proteomes" id="UP000243297">
    <property type="component" value="Unassembled WGS sequence"/>
</dbReference>
<dbReference type="RefSeq" id="WP_200804775.1">
    <property type="nucleotide sequence ID" value="NZ_FUWY01000004.1"/>
</dbReference>
<keyword evidence="13" id="KW-0175">Coiled coil</keyword>
<dbReference type="HAMAP" id="MF_01151">
    <property type="entry name" value="GrpE"/>
    <property type="match status" value="1"/>
</dbReference>
<keyword evidence="16" id="KW-1185">Reference proteome</keyword>
<dbReference type="Gene3D" id="3.90.20.20">
    <property type="match status" value="1"/>
</dbReference>
<evidence type="ECO:0000256" key="2">
    <source>
        <dbReference type="ARBA" id="ARBA00009054"/>
    </source>
</evidence>
<dbReference type="Gene3D" id="2.30.22.10">
    <property type="entry name" value="Head domain of nucleotide exchange factor GrpE"/>
    <property type="match status" value="1"/>
</dbReference>
<reference evidence="16" key="1">
    <citation type="submission" date="2017-02" db="EMBL/GenBank/DDBJ databases">
        <authorList>
            <person name="Varghese N."/>
            <person name="Submissions S."/>
        </authorList>
    </citation>
    <scope>NUCLEOTIDE SEQUENCE [LARGE SCALE GENOMIC DNA]</scope>
    <source>
        <strain evidence="16">ATCC 25662</strain>
    </source>
</reference>
<dbReference type="GO" id="GO:0006457">
    <property type="term" value="P:protein folding"/>
    <property type="evidence" value="ECO:0007669"/>
    <property type="project" value="InterPro"/>
</dbReference>
<dbReference type="GO" id="GO:0042803">
    <property type="term" value="F:protein homodimerization activity"/>
    <property type="evidence" value="ECO:0007669"/>
    <property type="project" value="InterPro"/>
</dbReference>
<dbReference type="GO" id="GO:0005737">
    <property type="term" value="C:cytoplasm"/>
    <property type="evidence" value="ECO:0007669"/>
    <property type="project" value="UniProtKB-SubCell"/>
</dbReference>
<accession>A0A1T4N4M5</accession>
<keyword evidence="4 10" id="KW-0963">Cytoplasm</keyword>
<dbReference type="GO" id="GO:0051087">
    <property type="term" value="F:protein-folding chaperone binding"/>
    <property type="evidence" value="ECO:0007669"/>
    <property type="project" value="InterPro"/>
</dbReference>
<evidence type="ECO:0000256" key="13">
    <source>
        <dbReference type="SAM" id="Coils"/>
    </source>
</evidence>
<dbReference type="AlphaFoldDB" id="A0A1T4N4M5"/>
<dbReference type="InterPro" id="IPR009012">
    <property type="entry name" value="GrpE_head"/>
</dbReference>
<dbReference type="PROSITE" id="PS01071">
    <property type="entry name" value="GRPE"/>
    <property type="match status" value="1"/>
</dbReference>
<evidence type="ECO:0000256" key="5">
    <source>
        <dbReference type="ARBA" id="ARBA00023016"/>
    </source>
</evidence>